<reference evidence="1" key="1">
    <citation type="journal article" date="2013" name="J. Plant Res.">
        <title>Effect of fungi and light on seed germination of three Opuntia species from semiarid lands of central Mexico.</title>
        <authorList>
            <person name="Delgado-Sanchez P."/>
            <person name="Jimenez-Bremont J.F."/>
            <person name="Guerrero-Gonzalez Mde L."/>
            <person name="Flores J."/>
        </authorList>
    </citation>
    <scope>NUCLEOTIDE SEQUENCE</scope>
    <source>
        <tissue evidence="1">Cladode</tissue>
    </source>
</reference>
<dbReference type="AlphaFoldDB" id="A0A7C8YIK4"/>
<dbReference type="EMBL" id="GISG01023769">
    <property type="protein sequence ID" value="MBA4619077.1"/>
    <property type="molecule type" value="Transcribed_RNA"/>
</dbReference>
<reference evidence="1" key="2">
    <citation type="submission" date="2020-07" db="EMBL/GenBank/DDBJ databases">
        <authorList>
            <person name="Vera ALvarez R."/>
            <person name="Arias-Moreno D.M."/>
            <person name="Jimenez-Jacinto V."/>
            <person name="Jimenez-Bremont J.F."/>
            <person name="Swaminathan K."/>
            <person name="Moose S.P."/>
            <person name="Guerrero-Gonzalez M.L."/>
            <person name="Marino-Ramirez L."/>
            <person name="Landsman D."/>
            <person name="Rodriguez-Kessler M."/>
            <person name="Delgado-Sanchez P."/>
        </authorList>
    </citation>
    <scope>NUCLEOTIDE SEQUENCE</scope>
    <source>
        <tissue evidence="1">Cladode</tissue>
    </source>
</reference>
<name>A0A7C8YIK4_OPUST</name>
<evidence type="ECO:0000313" key="1">
    <source>
        <dbReference type="EMBL" id="MBA4619077.1"/>
    </source>
</evidence>
<accession>A0A7C8YIK4</accession>
<organism evidence="1">
    <name type="scientific">Opuntia streptacantha</name>
    <name type="common">Prickly pear cactus</name>
    <name type="synonym">Opuntia cardona</name>
    <dbReference type="NCBI Taxonomy" id="393608"/>
    <lineage>
        <taxon>Eukaryota</taxon>
        <taxon>Viridiplantae</taxon>
        <taxon>Streptophyta</taxon>
        <taxon>Embryophyta</taxon>
        <taxon>Tracheophyta</taxon>
        <taxon>Spermatophyta</taxon>
        <taxon>Magnoliopsida</taxon>
        <taxon>eudicotyledons</taxon>
        <taxon>Gunneridae</taxon>
        <taxon>Pentapetalae</taxon>
        <taxon>Caryophyllales</taxon>
        <taxon>Cactineae</taxon>
        <taxon>Cactaceae</taxon>
        <taxon>Opuntioideae</taxon>
        <taxon>Opuntia</taxon>
    </lineage>
</organism>
<proteinExistence type="predicted"/>
<sequence>MYTIVASNISLDHSFRTNASHVMKMIAPKKLGFHFFTARIDKNPKGKPKAFSNRKALKAHHFQEHPQPMNREIGLGPKCLMRELQRDKRVVAHEMEPADILCHV</sequence>
<protein>
    <submittedName>
        <fullName evidence="1">Uncharacterized protein</fullName>
    </submittedName>
</protein>